<protein>
    <submittedName>
        <fullName evidence="2">Uncharacterized protein</fullName>
    </submittedName>
</protein>
<accession>A0A7S1HLG6</accession>
<organism evidence="2">
    <name type="scientific">Hemiselmis andersenii</name>
    <name type="common">Cryptophyte alga</name>
    <dbReference type="NCBI Taxonomy" id="464988"/>
    <lineage>
        <taxon>Eukaryota</taxon>
        <taxon>Cryptophyceae</taxon>
        <taxon>Cryptomonadales</taxon>
        <taxon>Hemiselmidaceae</taxon>
        <taxon>Hemiselmis</taxon>
    </lineage>
</organism>
<reference evidence="2" key="1">
    <citation type="submission" date="2021-01" db="EMBL/GenBank/DDBJ databases">
        <authorList>
            <person name="Corre E."/>
            <person name="Pelletier E."/>
            <person name="Niang G."/>
            <person name="Scheremetjew M."/>
            <person name="Finn R."/>
            <person name="Kale V."/>
            <person name="Holt S."/>
            <person name="Cochrane G."/>
            <person name="Meng A."/>
            <person name="Brown T."/>
            <person name="Cohen L."/>
        </authorList>
    </citation>
    <scope>NUCLEOTIDE SEQUENCE</scope>
    <source>
        <strain evidence="2">CCMP644</strain>
    </source>
</reference>
<gene>
    <name evidence="2" type="ORF">HAND00432_LOCUS35981</name>
</gene>
<dbReference type="AlphaFoldDB" id="A0A7S1HLG6"/>
<dbReference type="EMBL" id="HBFX01059711">
    <property type="protein sequence ID" value="CAD8984968.1"/>
    <property type="molecule type" value="Transcribed_RNA"/>
</dbReference>
<feature type="region of interest" description="Disordered" evidence="1">
    <location>
        <begin position="280"/>
        <end position="313"/>
    </location>
</feature>
<evidence type="ECO:0000256" key="1">
    <source>
        <dbReference type="SAM" id="MobiDB-lite"/>
    </source>
</evidence>
<name>A0A7S1HLG6_HEMAN</name>
<feature type="compositionally biased region" description="Basic and acidic residues" evidence="1">
    <location>
        <begin position="281"/>
        <end position="295"/>
    </location>
</feature>
<evidence type="ECO:0000313" key="2">
    <source>
        <dbReference type="EMBL" id="CAD8984968.1"/>
    </source>
</evidence>
<proteinExistence type="predicted"/>
<sequence length="313" mass="33910">MSASDGQQGILQRQTLLATLPAITELGKSLANLIGVSQLVPELVDTLGDKSPAVTFKNPSCVFHLGKREFITGDPESDTTGMSRLSLVRKLEKRVALHSVGDLSIAQLVSECDMSIAAGEGDKTGIVCQIRKDLDPLVENLQRILIAEQAVQPKAAFTQRVQHRASASIKDVDALAKKLADSSYVSSIAKCLVSLTEGHMSSEAPTPQKKRQKVNDTQAALVELLKPCLQLCKDGTVLVKQVHDWLLQDRLATARLGQQELKDSSVGRAMKAIVTTLNDRSSSDDLKARHTDQLDGKQSGYIGLKFTPPHNQN</sequence>